<dbReference type="InterPro" id="IPR005227">
    <property type="entry name" value="YqgF"/>
</dbReference>
<dbReference type="Pfam" id="PF03652">
    <property type="entry name" value="RuvX"/>
    <property type="match status" value="1"/>
</dbReference>
<evidence type="ECO:0000313" key="6">
    <source>
        <dbReference type="EMBL" id="CAB4655367.1"/>
    </source>
</evidence>
<dbReference type="PANTHER" id="PTHR33317:SF4">
    <property type="entry name" value="POLYNUCLEOTIDYL TRANSFERASE, RIBONUCLEASE H-LIKE SUPERFAMILY PROTEIN"/>
    <property type="match status" value="1"/>
</dbReference>
<organism evidence="6">
    <name type="scientific">freshwater metagenome</name>
    <dbReference type="NCBI Taxonomy" id="449393"/>
    <lineage>
        <taxon>unclassified sequences</taxon>
        <taxon>metagenomes</taxon>
        <taxon>ecological metagenomes</taxon>
    </lineage>
</organism>
<dbReference type="CDD" id="cd16964">
    <property type="entry name" value="YqgF"/>
    <property type="match status" value="1"/>
</dbReference>
<evidence type="ECO:0000256" key="1">
    <source>
        <dbReference type="ARBA" id="ARBA00022490"/>
    </source>
</evidence>
<evidence type="ECO:0000256" key="4">
    <source>
        <dbReference type="ARBA" id="ARBA00022801"/>
    </source>
</evidence>
<dbReference type="HAMAP" id="MF_00651">
    <property type="entry name" value="Nuclease_YqgF"/>
    <property type="match status" value="1"/>
</dbReference>
<name>A0A6J6L008_9ZZZZ</name>
<feature type="domain" description="YqgF/RNase H-like" evidence="5">
    <location>
        <begin position="4"/>
        <end position="105"/>
    </location>
</feature>
<reference evidence="6" key="1">
    <citation type="submission" date="2020-05" db="EMBL/GenBank/DDBJ databases">
        <authorList>
            <person name="Chiriac C."/>
            <person name="Salcher M."/>
            <person name="Ghai R."/>
            <person name="Kavagutti S V."/>
        </authorList>
    </citation>
    <scope>NUCLEOTIDE SEQUENCE</scope>
</reference>
<dbReference type="Gene3D" id="3.30.420.140">
    <property type="entry name" value="YqgF/RNase H-like domain"/>
    <property type="match status" value="1"/>
</dbReference>
<dbReference type="EMBL" id="CAEZWD010000132">
    <property type="protein sequence ID" value="CAB4655367.1"/>
    <property type="molecule type" value="Genomic_DNA"/>
</dbReference>
<dbReference type="GO" id="GO:0004518">
    <property type="term" value="F:nuclease activity"/>
    <property type="evidence" value="ECO:0007669"/>
    <property type="project" value="UniProtKB-KW"/>
</dbReference>
<dbReference type="InterPro" id="IPR006641">
    <property type="entry name" value="YqgF/RNaseH-like_dom"/>
</dbReference>
<dbReference type="InterPro" id="IPR012337">
    <property type="entry name" value="RNaseH-like_sf"/>
</dbReference>
<dbReference type="SMART" id="SM00732">
    <property type="entry name" value="YqgFc"/>
    <property type="match status" value="1"/>
</dbReference>
<dbReference type="GO" id="GO:0000967">
    <property type="term" value="P:rRNA 5'-end processing"/>
    <property type="evidence" value="ECO:0007669"/>
    <property type="project" value="TreeGrafter"/>
</dbReference>
<dbReference type="GO" id="GO:0005829">
    <property type="term" value="C:cytosol"/>
    <property type="evidence" value="ECO:0007669"/>
    <property type="project" value="TreeGrafter"/>
</dbReference>
<keyword evidence="3" id="KW-0540">Nuclease</keyword>
<proteinExistence type="inferred from homology"/>
<protein>
    <submittedName>
        <fullName evidence="6">Unannotated protein</fullName>
    </submittedName>
</protein>
<dbReference type="SUPFAM" id="SSF53098">
    <property type="entry name" value="Ribonuclease H-like"/>
    <property type="match status" value="1"/>
</dbReference>
<evidence type="ECO:0000256" key="3">
    <source>
        <dbReference type="ARBA" id="ARBA00022722"/>
    </source>
</evidence>
<dbReference type="AlphaFoldDB" id="A0A6J6L008"/>
<dbReference type="InterPro" id="IPR037027">
    <property type="entry name" value="YqgF/RNaseH-like_dom_sf"/>
</dbReference>
<gene>
    <name evidence="6" type="ORF">UFOPK2171_00867</name>
</gene>
<keyword evidence="1" id="KW-0963">Cytoplasm</keyword>
<dbReference type="PANTHER" id="PTHR33317">
    <property type="entry name" value="POLYNUCLEOTIDYL TRANSFERASE, RIBONUCLEASE H-LIKE SUPERFAMILY PROTEIN"/>
    <property type="match status" value="1"/>
</dbReference>
<dbReference type="GO" id="GO:0016787">
    <property type="term" value="F:hydrolase activity"/>
    <property type="evidence" value="ECO:0007669"/>
    <property type="project" value="UniProtKB-KW"/>
</dbReference>
<evidence type="ECO:0000259" key="5">
    <source>
        <dbReference type="SMART" id="SM00732"/>
    </source>
</evidence>
<dbReference type="NCBIfam" id="TIGR00250">
    <property type="entry name" value="RNAse_H_YqgF"/>
    <property type="match status" value="1"/>
</dbReference>
<evidence type="ECO:0000256" key="2">
    <source>
        <dbReference type="ARBA" id="ARBA00022517"/>
    </source>
</evidence>
<accession>A0A6J6L008</accession>
<sequence length="151" mass="15948">MVNGVRLALDVGSVRIGVAKCDAEGLLATPLVTITSGPDAVNEIYELVHEFDAKCVYVGKPISLAGKDTASTMAALDFASLLAKQLENDAVTVRLIDERLSTVSAQRGMHEAGRTVKQSRDAIDQAAAVVILEHALATERNVGNFVGEEVS</sequence>
<keyword evidence="2" id="KW-0690">Ribosome biogenesis</keyword>
<keyword evidence="4" id="KW-0378">Hydrolase</keyword>